<dbReference type="EMBL" id="CP004372">
    <property type="protein sequence ID" value="AHM04101.1"/>
    <property type="molecule type" value="Genomic_DNA"/>
</dbReference>
<organism evidence="1 2">
    <name type="scientific">Roseicyclus elongatus DSM 19469</name>
    <dbReference type="NCBI Taxonomy" id="1294273"/>
    <lineage>
        <taxon>Bacteria</taxon>
        <taxon>Pseudomonadati</taxon>
        <taxon>Pseudomonadota</taxon>
        <taxon>Alphaproteobacteria</taxon>
        <taxon>Rhodobacterales</taxon>
        <taxon>Roseobacteraceae</taxon>
        <taxon>Roseicyclus</taxon>
    </lineage>
</organism>
<name>W8S5J2_9RHOB</name>
<dbReference type="KEGG" id="red:roselon_01734"/>
<dbReference type="AlphaFoldDB" id="W8S5J2"/>
<dbReference type="RefSeq" id="WP_025311912.1">
    <property type="nucleotide sequence ID" value="NZ_CP004372.1"/>
</dbReference>
<proteinExistence type="predicted"/>
<sequence>MTTEKELSRIAYWRMAHGLGAAALLALAAATFVALPTPPQAALEMAPPVPLGVPLSEGAAITMASND</sequence>
<accession>W8S5J2</accession>
<dbReference type="HOGENOM" id="CLU_2809750_0_0_5"/>
<protein>
    <submittedName>
        <fullName evidence="1">Uncharacterized protein</fullName>
    </submittedName>
</protein>
<gene>
    <name evidence="1" type="ORF">roselon_01734</name>
</gene>
<evidence type="ECO:0000313" key="1">
    <source>
        <dbReference type="EMBL" id="AHM04101.1"/>
    </source>
</evidence>
<dbReference type="STRING" id="1294273.roselon_01734"/>
<dbReference type="Proteomes" id="UP000019593">
    <property type="component" value="Chromosome"/>
</dbReference>
<reference evidence="1 2" key="1">
    <citation type="submission" date="2013-03" db="EMBL/GenBank/DDBJ databases">
        <authorList>
            <person name="Fiebig A."/>
            <person name="Goeker M."/>
            <person name="Klenk H.-P.P."/>
        </authorList>
    </citation>
    <scope>NUCLEOTIDE SEQUENCE [LARGE SCALE GENOMIC DNA]</scope>
    <source>
        <strain evidence="2">DSM 19469</strain>
    </source>
</reference>
<evidence type="ECO:0000313" key="2">
    <source>
        <dbReference type="Proteomes" id="UP000019593"/>
    </source>
</evidence>
<keyword evidence="2" id="KW-1185">Reference proteome</keyword>